<evidence type="ECO:0000256" key="1">
    <source>
        <dbReference type="SAM" id="Phobius"/>
    </source>
</evidence>
<feature type="transmembrane region" description="Helical" evidence="1">
    <location>
        <begin position="34"/>
        <end position="54"/>
    </location>
</feature>
<organism evidence="3 4">
    <name type="scientific">Arcticibacter pallidicorallinus</name>
    <dbReference type="NCBI Taxonomy" id="1259464"/>
    <lineage>
        <taxon>Bacteria</taxon>
        <taxon>Pseudomonadati</taxon>
        <taxon>Bacteroidota</taxon>
        <taxon>Sphingobacteriia</taxon>
        <taxon>Sphingobacteriales</taxon>
        <taxon>Sphingobacteriaceae</taxon>
        <taxon>Arcticibacter</taxon>
    </lineage>
</organism>
<feature type="transmembrane region" description="Helical" evidence="1">
    <location>
        <begin position="61"/>
        <end position="78"/>
    </location>
</feature>
<reference evidence="3 4" key="1">
    <citation type="submission" date="2018-03" db="EMBL/GenBank/DDBJ databases">
        <title>Genomic Encyclopedia of Type Strains, Phase III (KMG-III): the genomes of soil and plant-associated and newly described type strains.</title>
        <authorList>
            <person name="Whitman W."/>
        </authorList>
    </citation>
    <scope>NUCLEOTIDE SEQUENCE [LARGE SCALE GENOMIC DNA]</scope>
    <source>
        <strain evidence="3 4">CGMCC 1.9313</strain>
    </source>
</reference>
<dbReference type="EMBL" id="PVTH01000012">
    <property type="protein sequence ID" value="PRY49192.1"/>
    <property type="molecule type" value="Genomic_DNA"/>
</dbReference>
<keyword evidence="1" id="KW-1133">Transmembrane helix</keyword>
<dbReference type="OrthoDB" id="799865at2"/>
<feature type="transmembrane region" description="Helical" evidence="1">
    <location>
        <begin position="7"/>
        <end position="28"/>
    </location>
</feature>
<keyword evidence="4" id="KW-1185">Reference proteome</keyword>
<gene>
    <name evidence="3" type="ORF">B0I27_11277</name>
</gene>
<keyword evidence="1" id="KW-0472">Membrane</keyword>
<comment type="caution">
    <text evidence="3">The sequence shown here is derived from an EMBL/GenBank/DDBJ whole genome shotgun (WGS) entry which is preliminary data.</text>
</comment>
<sequence>MENQKLGTGMIAGILFILFGIILLMHTLGAVDIVPGWLMSWPMILIVIGVISGVKHNFRKAGAYLFIATGLAFLAGEIDPHLFTGKLVFPAILLAIGLYLIFGKHQKCKLSSHSRV</sequence>
<dbReference type="Pfam" id="PF22570">
    <property type="entry name" value="LiaF-TM"/>
    <property type="match status" value="1"/>
</dbReference>
<dbReference type="Proteomes" id="UP000238034">
    <property type="component" value="Unassembled WGS sequence"/>
</dbReference>
<evidence type="ECO:0000313" key="4">
    <source>
        <dbReference type="Proteomes" id="UP000238034"/>
    </source>
</evidence>
<evidence type="ECO:0000313" key="3">
    <source>
        <dbReference type="EMBL" id="PRY49192.1"/>
    </source>
</evidence>
<accession>A0A2T0TU08</accession>
<keyword evidence="1" id="KW-0812">Transmembrane</keyword>
<dbReference type="RefSeq" id="WP_106295103.1">
    <property type="nucleotide sequence ID" value="NZ_PVTH01000012.1"/>
</dbReference>
<proteinExistence type="predicted"/>
<dbReference type="AlphaFoldDB" id="A0A2T0TU08"/>
<dbReference type="InterPro" id="IPR054331">
    <property type="entry name" value="LiaF_TM"/>
</dbReference>
<name>A0A2T0TU08_9SPHI</name>
<feature type="transmembrane region" description="Helical" evidence="1">
    <location>
        <begin position="84"/>
        <end position="102"/>
    </location>
</feature>
<protein>
    <recommendedName>
        <fullName evidence="2">LiaF transmembrane domain-containing protein</fullName>
    </recommendedName>
</protein>
<evidence type="ECO:0000259" key="2">
    <source>
        <dbReference type="Pfam" id="PF22570"/>
    </source>
</evidence>
<feature type="domain" description="LiaF transmembrane" evidence="2">
    <location>
        <begin position="12"/>
        <end position="106"/>
    </location>
</feature>